<evidence type="ECO:0008006" key="4">
    <source>
        <dbReference type="Google" id="ProtNLM"/>
    </source>
</evidence>
<reference evidence="2 3" key="1">
    <citation type="submission" date="2017-07" db="EMBL/GenBank/DDBJ databases">
        <title>Leptospira spp. isolated from tropical soils.</title>
        <authorList>
            <person name="Thibeaux R."/>
            <person name="Iraola G."/>
            <person name="Ferres I."/>
            <person name="Bierque E."/>
            <person name="Girault D."/>
            <person name="Soupe-Gilbert M.-E."/>
            <person name="Picardeau M."/>
            <person name="Goarant C."/>
        </authorList>
    </citation>
    <scope>NUCLEOTIDE SEQUENCE [LARGE SCALE GENOMIC DNA]</scope>
    <source>
        <strain evidence="2 3">FH2-B-A1</strain>
    </source>
</reference>
<dbReference type="Proteomes" id="UP000232145">
    <property type="component" value="Unassembled WGS sequence"/>
</dbReference>
<dbReference type="NCBIfam" id="NF047610">
    <property type="entry name" value="LIMLP_18675_fam"/>
    <property type="match status" value="1"/>
</dbReference>
<dbReference type="NCBIfam" id="NF047611">
    <property type="entry name" value="LIC20162_fam"/>
    <property type="match status" value="1"/>
</dbReference>
<sequence length="195" mass="23272">MKFINKWISKWKENQSKKEAAYFGTSLYDELTINPIPSLLLIFTATLFFVYGLPYAFYLGKFFFWFVGILEITKVLKIPFLDELRYYHYLSVFVYFYIAVSLLIDVSRLLNKWNKRTVFVKNEIWQIQRFGFGKKLIKINLDANEIQLGYEHGGLSDYLGFNRMVWAKDGKNLLTSPYFFPYKKNKTIVNRLLNR</sequence>
<gene>
    <name evidence="2" type="ORF">CH364_16605</name>
</gene>
<name>A0A2N0AG88_9LEPT</name>
<dbReference type="RefSeq" id="WP_100744911.1">
    <property type="nucleotide sequence ID" value="NZ_NPDW01000003.1"/>
</dbReference>
<dbReference type="OrthoDB" id="342259at2"/>
<feature type="transmembrane region" description="Helical" evidence="1">
    <location>
        <begin position="86"/>
        <end position="106"/>
    </location>
</feature>
<dbReference type="EMBL" id="NPDX01000006">
    <property type="protein sequence ID" value="PJZ83297.1"/>
    <property type="molecule type" value="Genomic_DNA"/>
</dbReference>
<protein>
    <recommendedName>
        <fullName evidence="4">DUF304 domain-containing protein</fullName>
    </recommendedName>
</protein>
<organism evidence="2 3">
    <name type="scientific">Leptospira harrisiae</name>
    <dbReference type="NCBI Taxonomy" id="2023189"/>
    <lineage>
        <taxon>Bacteria</taxon>
        <taxon>Pseudomonadati</taxon>
        <taxon>Spirochaetota</taxon>
        <taxon>Spirochaetia</taxon>
        <taxon>Leptospirales</taxon>
        <taxon>Leptospiraceae</taxon>
        <taxon>Leptospira</taxon>
    </lineage>
</organism>
<keyword evidence="1" id="KW-1133">Transmembrane helix</keyword>
<evidence type="ECO:0000256" key="1">
    <source>
        <dbReference type="SAM" id="Phobius"/>
    </source>
</evidence>
<keyword evidence="1" id="KW-0472">Membrane</keyword>
<keyword evidence="3" id="KW-1185">Reference proteome</keyword>
<evidence type="ECO:0000313" key="2">
    <source>
        <dbReference type="EMBL" id="PJZ83297.1"/>
    </source>
</evidence>
<comment type="caution">
    <text evidence="2">The sequence shown here is derived from an EMBL/GenBank/DDBJ whole genome shotgun (WGS) entry which is preliminary data.</text>
</comment>
<accession>A0A2N0AG88</accession>
<keyword evidence="1" id="KW-0812">Transmembrane</keyword>
<proteinExistence type="predicted"/>
<dbReference type="AlphaFoldDB" id="A0A2N0AG88"/>
<evidence type="ECO:0000313" key="3">
    <source>
        <dbReference type="Proteomes" id="UP000232145"/>
    </source>
</evidence>